<sequence>MCLLTPSCFVAALAIWSPSFPLSVGCVIRTISLQGSSLPPDIPHLNNSTTLVDPSVYGYGVQKRPLDDGGKLAASGHRIVAVITEDFKVPDKMVGFIIGRGGEQISRIQAESGCKIQIAPDSGGMPERPCVLTGTPESIEQAKRLLGQIVDRCRNGPGFHNDVDGNSTIQEILIPASKVGLVIGKGGETIKQLQERTGVKMIMIQDGPLPTGADKPLRITGDAFKVQQAREMVLEIIREKDQADFRGVRNDFSSRMGGGSIEVSVPRFAVGIVIGRNGEMIKKIQNDAGVRIQFKPDDGISPERVAQVMGLPDRCQHAAHIINELILTAQERDGFGSLAVTRGRGRGRGDWSVGTPGGMQEITYTVPADKCGLVIGKGGENIKSINQQSGAHVELQRNPPPNTDPGVRIFTIRGIPQQIELARHLIDEKVGGTSMGGPGGFGQSPFILPSLWDGCGEILGAKNIQGRTLKGYEWSLMTDGPQAFMTQGWGSTYQTWQQPGQQVPSQQSQQQNSHPDYSKAWEEYYKKQSHAASAASQASSQPDYTMAWAEYYRQQAAYYGQTLGQAQAHSQEQGSPQPSEPGAALGIRCSRVTLPCALSLSRSSRTRSSWQFFFSESLRKKTFL</sequence>
<evidence type="ECO:0000256" key="4">
    <source>
        <dbReference type="PROSITE-ProRule" id="PRU00117"/>
    </source>
</evidence>
<keyword evidence="6" id="KW-0732">Signal</keyword>
<gene>
    <name evidence="8" type="primary">FUBP3</name>
</gene>
<feature type="domain" description="K Homology" evidence="7">
    <location>
        <begin position="166"/>
        <end position="238"/>
    </location>
</feature>
<dbReference type="CDD" id="cd22480">
    <property type="entry name" value="KH-I_FUBP3_rpt1"/>
    <property type="match status" value="1"/>
</dbReference>
<feature type="domain" description="K Homology" evidence="7">
    <location>
        <begin position="81"/>
        <end position="151"/>
    </location>
</feature>
<reference evidence="8" key="2">
    <citation type="submission" date="2025-09" db="UniProtKB">
        <authorList>
            <consortium name="Ensembl"/>
        </authorList>
    </citation>
    <scope>IDENTIFICATION</scope>
</reference>
<dbReference type="FunFam" id="3.30.1370.10:FF:000008">
    <property type="entry name" value="far upstream element-binding protein 1 isoform X1"/>
    <property type="match status" value="1"/>
</dbReference>
<dbReference type="Pfam" id="PF00013">
    <property type="entry name" value="KH_1"/>
    <property type="match status" value="4"/>
</dbReference>
<feature type="compositionally biased region" description="Low complexity" evidence="5">
    <location>
        <begin position="495"/>
        <end position="515"/>
    </location>
</feature>
<name>A0A8C6YRF1_NOTPE</name>
<dbReference type="CDD" id="cd22489">
    <property type="entry name" value="KH-I_FUBP3_rpt4"/>
    <property type="match status" value="1"/>
</dbReference>
<comment type="subcellular location">
    <subcellularLocation>
        <location evidence="1">Nucleus</location>
    </subcellularLocation>
</comment>
<feature type="domain" description="K Homology" evidence="7">
    <location>
        <begin position="257"/>
        <end position="327"/>
    </location>
</feature>
<proteinExistence type="predicted"/>
<reference evidence="8" key="1">
    <citation type="submission" date="2025-08" db="UniProtKB">
        <authorList>
            <consortium name="Ensembl"/>
        </authorList>
    </citation>
    <scope>IDENTIFICATION</scope>
</reference>
<keyword evidence="3" id="KW-0539">Nucleus</keyword>
<evidence type="ECO:0000259" key="7">
    <source>
        <dbReference type="SMART" id="SM00322"/>
    </source>
</evidence>
<evidence type="ECO:0000256" key="5">
    <source>
        <dbReference type="SAM" id="MobiDB-lite"/>
    </source>
</evidence>
<feature type="chain" id="PRO_5034709555" evidence="6">
    <location>
        <begin position="22"/>
        <end position="624"/>
    </location>
</feature>
<evidence type="ECO:0000256" key="1">
    <source>
        <dbReference type="ARBA" id="ARBA00004123"/>
    </source>
</evidence>
<evidence type="ECO:0000313" key="8">
    <source>
        <dbReference type="Ensembl" id="ENSNPEP00000001484.1"/>
    </source>
</evidence>
<keyword evidence="9" id="KW-1185">Reference proteome</keyword>
<dbReference type="PROSITE" id="PS50084">
    <property type="entry name" value="KH_TYPE_1"/>
    <property type="match status" value="4"/>
</dbReference>
<protein>
    <submittedName>
        <fullName evidence="8">Far upstream element binding protein 3</fullName>
    </submittedName>
</protein>
<feature type="domain" description="K Homology" evidence="7">
    <location>
        <begin position="358"/>
        <end position="431"/>
    </location>
</feature>
<dbReference type="InterPro" id="IPR036612">
    <property type="entry name" value="KH_dom_type_1_sf"/>
</dbReference>
<evidence type="ECO:0000256" key="3">
    <source>
        <dbReference type="ARBA" id="ARBA00023242"/>
    </source>
</evidence>
<feature type="region of interest" description="Disordered" evidence="5">
    <location>
        <begin position="495"/>
        <end position="517"/>
    </location>
</feature>
<dbReference type="SUPFAM" id="SSF54791">
    <property type="entry name" value="Eukaryotic type KH-domain (KH-domain type I)"/>
    <property type="match status" value="4"/>
</dbReference>
<organism evidence="8 9">
    <name type="scientific">Nothoprocta perdicaria</name>
    <name type="common">Chilean tinamou</name>
    <name type="synonym">Crypturus perdicarius</name>
    <dbReference type="NCBI Taxonomy" id="30464"/>
    <lineage>
        <taxon>Eukaryota</taxon>
        <taxon>Metazoa</taxon>
        <taxon>Chordata</taxon>
        <taxon>Craniata</taxon>
        <taxon>Vertebrata</taxon>
        <taxon>Euteleostomi</taxon>
        <taxon>Archelosauria</taxon>
        <taxon>Archosauria</taxon>
        <taxon>Dinosauria</taxon>
        <taxon>Saurischia</taxon>
        <taxon>Theropoda</taxon>
        <taxon>Coelurosauria</taxon>
        <taxon>Aves</taxon>
        <taxon>Palaeognathae</taxon>
        <taxon>Tinamiformes</taxon>
        <taxon>Tinamidae</taxon>
        <taxon>Nothoprocta</taxon>
    </lineage>
</organism>
<dbReference type="Gene3D" id="3.30.1370.10">
    <property type="entry name" value="K Homology domain, type 1"/>
    <property type="match status" value="4"/>
</dbReference>
<dbReference type="FunFam" id="3.30.1370.10:FF:000010">
    <property type="entry name" value="far upstream element-binding protein 1 isoform X1"/>
    <property type="match status" value="1"/>
</dbReference>
<dbReference type="InterPro" id="IPR004088">
    <property type="entry name" value="KH_dom_type_1"/>
</dbReference>
<dbReference type="Ensembl" id="ENSNPET00000001510.1">
    <property type="protein sequence ID" value="ENSNPEP00000001484.1"/>
    <property type="gene ID" value="ENSNPEG00000001133.1"/>
</dbReference>
<accession>A0A8C6YRF1</accession>
<dbReference type="FunFam" id="3.30.1370.10:FF:000007">
    <property type="entry name" value="far upstream element-binding protein 1 isoform X1"/>
    <property type="match status" value="1"/>
</dbReference>
<dbReference type="SMART" id="SM00322">
    <property type="entry name" value="KH"/>
    <property type="match status" value="4"/>
</dbReference>
<dbReference type="FunFam" id="3.30.1370.10:FF:000060">
    <property type="entry name" value="Far upstream element binding protein 3"/>
    <property type="match status" value="1"/>
</dbReference>
<feature type="signal peptide" evidence="6">
    <location>
        <begin position="1"/>
        <end position="21"/>
    </location>
</feature>
<dbReference type="Proteomes" id="UP000694420">
    <property type="component" value="Unplaced"/>
</dbReference>
<evidence type="ECO:0000256" key="2">
    <source>
        <dbReference type="ARBA" id="ARBA00022737"/>
    </source>
</evidence>
<evidence type="ECO:0000313" key="9">
    <source>
        <dbReference type="Proteomes" id="UP000694420"/>
    </source>
</evidence>
<evidence type="ECO:0000256" key="6">
    <source>
        <dbReference type="SAM" id="SignalP"/>
    </source>
</evidence>
<dbReference type="GO" id="GO:0003723">
    <property type="term" value="F:RNA binding"/>
    <property type="evidence" value="ECO:0007669"/>
    <property type="project" value="UniProtKB-UniRule"/>
</dbReference>
<keyword evidence="2" id="KW-0677">Repeat</keyword>
<dbReference type="CDD" id="cd22483">
    <property type="entry name" value="KH-I_FUBP3_rpt2"/>
    <property type="match status" value="1"/>
</dbReference>
<keyword evidence="4" id="KW-0694">RNA-binding</keyword>
<dbReference type="AlphaFoldDB" id="A0A8C6YRF1"/>
<dbReference type="CDD" id="cd22486">
    <property type="entry name" value="KH-I_FUBP3_rpt3"/>
    <property type="match status" value="1"/>
</dbReference>
<dbReference type="GO" id="GO:0005634">
    <property type="term" value="C:nucleus"/>
    <property type="evidence" value="ECO:0007669"/>
    <property type="project" value="UniProtKB-SubCell"/>
</dbReference>
<dbReference type="InterPro" id="IPR004087">
    <property type="entry name" value="KH_dom"/>
</dbReference>
<dbReference type="PANTHER" id="PTHR10288">
    <property type="entry name" value="KH DOMAIN CONTAINING RNA BINDING PROTEIN"/>
    <property type="match status" value="1"/>
</dbReference>